<protein>
    <submittedName>
        <fullName evidence="7">MFS transporter</fullName>
    </submittedName>
</protein>
<keyword evidence="2 5" id="KW-0812">Transmembrane</keyword>
<dbReference type="SUPFAM" id="SSF103473">
    <property type="entry name" value="MFS general substrate transporter"/>
    <property type="match status" value="1"/>
</dbReference>
<feature type="transmembrane region" description="Helical" evidence="5">
    <location>
        <begin position="58"/>
        <end position="77"/>
    </location>
</feature>
<dbReference type="AlphaFoldDB" id="A0A411YJR9"/>
<accession>A0A411YJR9</accession>
<evidence type="ECO:0000256" key="1">
    <source>
        <dbReference type="ARBA" id="ARBA00004651"/>
    </source>
</evidence>
<feature type="transmembrane region" description="Helical" evidence="5">
    <location>
        <begin position="372"/>
        <end position="392"/>
    </location>
</feature>
<feature type="transmembrane region" description="Helical" evidence="5">
    <location>
        <begin position="256"/>
        <end position="277"/>
    </location>
</feature>
<dbReference type="GO" id="GO:0005886">
    <property type="term" value="C:plasma membrane"/>
    <property type="evidence" value="ECO:0007669"/>
    <property type="project" value="UniProtKB-SubCell"/>
</dbReference>
<dbReference type="KEGG" id="erz:ER308_18965"/>
<dbReference type="Proteomes" id="UP000291469">
    <property type="component" value="Chromosome"/>
</dbReference>
<feature type="transmembrane region" description="Helical" evidence="5">
    <location>
        <begin position="341"/>
        <end position="360"/>
    </location>
</feature>
<evidence type="ECO:0000256" key="2">
    <source>
        <dbReference type="ARBA" id="ARBA00022692"/>
    </source>
</evidence>
<reference evidence="7 8" key="1">
    <citation type="submission" date="2019-01" db="EMBL/GenBank/DDBJ databases">
        <title>Egibacter rhizosphaerae EGI 80759T.</title>
        <authorList>
            <person name="Chen D.-D."/>
            <person name="Tian Y."/>
            <person name="Jiao J.-Y."/>
            <person name="Zhang X.-T."/>
            <person name="Zhang Y.-G."/>
            <person name="Zhang Y."/>
            <person name="Xiao M."/>
            <person name="Shu W.-S."/>
            <person name="Li W.-J."/>
        </authorList>
    </citation>
    <scope>NUCLEOTIDE SEQUENCE [LARGE SCALE GENOMIC DNA]</scope>
    <source>
        <strain evidence="7 8">EGI 80759</strain>
    </source>
</reference>
<dbReference type="GO" id="GO:0022857">
    <property type="term" value="F:transmembrane transporter activity"/>
    <property type="evidence" value="ECO:0007669"/>
    <property type="project" value="InterPro"/>
</dbReference>
<name>A0A411YJR9_9ACTN</name>
<proteinExistence type="predicted"/>
<dbReference type="InterPro" id="IPR020846">
    <property type="entry name" value="MFS_dom"/>
</dbReference>
<evidence type="ECO:0000256" key="4">
    <source>
        <dbReference type="ARBA" id="ARBA00023136"/>
    </source>
</evidence>
<dbReference type="InterPro" id="IPR036259">
    <property type="entry name" value="MFS_trans_sf"/>
</dbReference>
<feature type="transmembrane region" description="Helical" evidence="5">
    <location>
        <begin position="113"/>
        <end position="135"/>
    </location>
</feature>
<feature type="transmembrane region" description="Helical" evidence="5">
    <location>
        <begin position="217"/>
        <end position="236"/>
    </location>
</feature>
<evidence type="ECO:0000313" key="7">
    <source>
        <dbReference type="EMBL" id="QBI21444.1"/>
    </source>
</evidence>
<gene>
    <name evidence="7" type="ORF">ER308_18965</name>
</gene>
<dbReference type="InterPro" id="IPR052524">
    <property type="entry name" value="MFS_Cyanate_Porter"/>
</dbReference>
<dbReference type="EMBL" id="CP036402">
    <property type="protein sequence ID" value="QBI21444.1"/>
    <property type="molecule type" value="Genomic_DNA"/>
</dbReference>
<dbReference type="Pfam" id="PF07690">
    <property type="entry name" value="MFS_1"/>
    <property type="match status" value="1"/>
</dbReference>
<dbReference type="PANTHER" id="PTHR23523:SF2">
    <property type="entry name" value="2-NITROIMIDAZOLE TRANSPORTER"/>
    <property type="match status" value="1"/>
</dbReference>
<dbReference type="Gene3D" id="1.20.1250.20">
    <property type="entry name" value="MFS general substrate transporter like domains"/>
    <property type="match status" value="2"/>
</dbReference>
<comment type="subcellular location">
    <subcellularLocation>
        <location evidence="1">Cell membrane</location>
        <topology evidence="1">Multi-pass membrane protein</topology>
    </subcellularLocation>
</comment>
<feature type="transmembrane region" description="Helical" evidence="5">
    <location>
        <begin position="89"/>
        <end position="107"/>
    </location>
</feature>
<dbReference type="PROSITE" id="PS50850">
    <property type="entry name" value="MFS"/>
    <property type="match status" value="1"/>
</dbReference>
<dbReference type="PANTHER" id="PTHR23523">
    <property type="match status" value="1"/>
</dbReference>
<evidence type="ECO:0000259" key="6">
    <source>
        <dbReference type="PROSITE" id="PS50850"/>
    </source>
</evidence>
<feature type="transmembrane region" description="Helical" evidence="5">
    <location>
        <begin position="21"/>
        <end position="38"/>
    </location>
</feature>
<evidence type="ECO:0000313" key="8">
    <source>
        <dbReference type="Proteomes" id="UP000291469"/>
    </source>
</evidence>
<feature type="transmembrane region" description="Helical" evidence="5">
    <location>
        <begin position="284"/>
        <end position="301"/>
    </location>
</feature>
<keyword evidence="8" id="KW-1185">Reference proteome</keyword>
<feature type="transmembrane region" description="Helical" evidence="5">
    <location>
        <begin position="147"/>
        <end position="169"/>
    </location>
</feature>
<keyword evidence="3 5" id="KW-1133">Transmembrane helix</keyword>
<sequence length="398" mass="40370">MTRRRPVSWPLGRPASVRASGWLLAAVVLCAMALRPQLVGVGPLIPSIQDDLTLSYPVAGLLGSLPIACMGLFAFAAPPVVSRLGTSRAMVAAMVILGAGGVARSLVVGAPDLIALTLVVGLGMGLAGALLPTAVRAWFPGTERLATGLYGGGIQVGAALSAAIGVPIAQAAGSWRWSLLAFSVVPFVALALWVAGRGARSSSPPVAASAGAARPRGTGLLLIVVFAAAGTVYYGINAWLPSAYLEFGWGPGPTGALLGVLNVTQIPAALSAGYLATRIGLGRLIGAYAALVLVAVCGLVLAPGLGFLFVVLYGLGNGSIFTLMLAVPLELGRVASEVTRATAMMLGWGYLITAASPVVLGIVRDQLGEFSIALWLLVAVAALQLVVAVEVARRLRGS</sequence>
<feature type="transmembrane region" description="Helical" evidence="5">
    <location>
        <begin position="175"/>
        <end position="196"/>
    </location>
</feature>
<feature type="transmembrane region" description="Helical" evidence="5">
    <location>
        <begin position="307"/>
        <end position="329"/>
    </location>
</feature>
<evidence type="ECO:0000256" key="5">
    <source>
        <dbReference type="SAM" id="Phobius"/>
    </source>
</evidence>
<evidence type="ECO:0000256" key="3">
    <source>
        <dbReference type="ARBA" id="ARBA00022989"/>
    </source>
</evidence>
<keyword evidence="4 5" id="KW-0472">Membrane</keyword>
<organism evidence="7 8">
    <name type="scientific">Egibacter rhizosphaerae</name>
    <dbReference type="NCBI Taxonomy" id="1670831"/>
    <lineage>
        <taxon>Bacteria</taxon>
        <taxon>Bacillati</taxon>
        <taxon>Actinomycetota</taxon>
        <taxon>Nitriliruptoria</taxon>
        <taxon>Egibacterales</taxon>
        <taxon>Egibacteraceae</taxon>
        <taxon>Egibacter</taxon>
    </lineage>
</organism>
<dbReference type="InterPro" id="IPR011701">
    <property type="entry name" value="MFS"/>
</dbReference>
<dbReference type="OrthoDB" id="5317164at2"/>
<feature type="domain" description="Major facilitator superfamily (MFS) profile" evidence="6">
    <location>
        <begin position="21"/>
        <end position="396"/>
    </location>
</feature>